<evidence type="ECO:0000313" key="2">
    <source>
        <dbReference type="Proteomes" id="UP001499854"/>
    </source>
</evidence>
<gene>
    <name evidence="1" type="ORF">GCM10009838_08660</name>
</gene>
<sequence length="121" mass="11591">MPAGLCTTDALQKWLSTPESVRYSTPTAGVPPKGLPTGEPVWWGGESTVEPGFAAPVAPAGSFAAALSADGSGEALSGAVVLVAAADAEDEAGDCAAAAVVAANAVKTDVSLAGPPAEAGA</sequence>
<comment type="caution">
    <text evidence="1">The sequence shown here is derived from an EMBL/GenBank/DDBJ whole genome shotgun (WGS) entry which is preliminary data.</text>
</comment>
<name>A0ABN2QMV3_9ACTN</name>
<organism evidence="1 2">
    <name type="scientific">Catenulispora subtropica</name>
    <dbReference type="NCBI Taxonomy" id="450798"/>
    <lineage>
        <taxon>Bacteria</taxon>
        <taxon>Bacillati</taxon>
        <taxon>Actinomycetota</taxon>
        <taxon>Actinomycetes</taxon>
        <taxon>Catenulisporales</taxon>
        <taxon>Catenulisporaceae</taxon>
        <taxon>Catenulispora</taxon>
    </lineage>
</organism>
<proteinExistence type="predicted"/>
<dbReference type="EMBL" id="BAAAQM010000003">
    <property type="protein sequence ID" value="GAA1955267.1"/>
    <property type="molecule type" value="Genomic_DNA"/>
</dbReference>
<protein>
    <submittedName>
        <fullName evidence="1">Uncharacterized protein</fullName>
    </submittedName>
</protein>
<evidence type="ECO:0000313" key="1">
    <source>
        <dbReference type="EMBL" id="GAA1955267.1"/>
    </source>
</evidence>
<keyword evidence="2" id="KW-1185">Reference proteome</keyword>
<accession>A0ABN2QMV3</accession>
<reference evidence="1 2" key="1">
    <citation type="journal article" date="2019" name="Int. J. Syst. Evol. Microbiol.">
        <title>The Global Catalogue of Microorganisms (GCM) 10K type strain sequencing project: providing services to taxonomists for standard genome sequencing and annotation.</title>
        <authorList>
            <consortium name="The Broad Institute Genomics Platform"/>
            <consortium name="The Broad Institute Genome Sequencing Center for Infectious Disease"/>
            <person name="Wu L."/>
            <person name="Ma J."/>
        </authorList>
    </citation>
    <scope>NUCLEOTIDE SEQUENCE [LARGE SCALE GENOMIC DNA]</scope>
    <source>
        <strain evidence="1 2">JCM 16013</strain>
    </source>
</reference>
<dbReference type="Proteomes" id="UP001499854">
    <property type="component" value="Unassembled WGS sequence"/>
</dbReference>